<evidence type="ECO:0000313" key="2">
    <source>
        <dbReference type="EnsemblMetazoa" id="GPPI020821-PA"/>
    </source>
</evidence>
<evidence type="ECO:0000256" key="1">
    <source>
        <dbReference type="SAM" id="Phobius"/>
    </source>
</evidence>
<feature type="transmembrane region" description="Helical" evidence="1">
    <location>
        <begin position="32"/>
        <end position="52"/>
    </location>
</feature>
<evidence type="ECO:0000313" key="3">
    <source>
        <dbReference type="Proteomes" id="UP000092460"/>
    </source>
</evidence>
<organism evidence="2 3">
    <name type="scientific">Glossina palpalis gambiensis</name>
    <dbReference type="NCBI Taxonomy" id="67801"/>
    <lineage>
        <taxon>Eukaryota</taxon>
        <taxon>Metazoa</taxon>
        <taxon>Ecdysozoa</taxon>
        <taxon>Arthropoda</taxon>
        <taxon>Hexapoda</taxon>
        <taxon>Insecta</taxon>
        <taxon>Pterygota</taxon>
        <taxon>Neoptera</taxon>
        <taxon>Endopterygota</taxon>
        <taxon>Diptera</taxon>
        <taxon>Brachycera</taxon>
        <taxon>Muscomorpha</taxon>
        <taxon>Hippoboscoidea</taxon>
        <taxon>Glossinidae</taxon>
        <taxon>Glossina</taxon>
    </lineage>
</organism>
<proteinExistence type="predicted"/>
<keyword evidence="1" id="KW-1133">Transmembrane helix</keyword>
<protein>
    <submittedName>
        <fullName evidence="2">Uncharacterized protein</fullName>
    </submittedName>
</protein>
<dbReference type="EMBL" id="JXJN01009283">
    <property type="status" value="NOT_ANNOTATED_CDS"/>
    <property type="molecule type" value="Genomic_DNA"/>
</dbReference>
<dbReference type="EnsemblMetazoa" id="GPPI020821-RA">
    <property type="protein sequence ID" value="GPPI020821-PA"/>
    <property type="gene ID" value="GPPI020821"/>
</dbReference>
<keyword evidence="1" id="KW-0472">Membrane</keyword>
<keyword evidence="1" id="KW-0812">Transmembrane</keyword>
<dbReference type="Proteomes" id="UP000092460">
    <property type="component" value="Unassembled WGS sequence"/>
</dbReference>
<sequence>MDLNSAFMKYFFLHSSSSVVLLPEIIEGRHCQYMYIIIYIYINVFISVLLLVKVNFRRRNVGKLNECDLLCITVSNYLKDPDNYGFTKRSGRIPSVD</sequence>
<accession>A0A1B0B6Y4</accession>
<dbReference type="VEuPathDB" id="VectorBase:GPPI020821"/>
<reference evidence="2" key="2">
    <citation type="submission" date="2020-05" db="UniProtKB">
        <authorList>
            <consortium name="EnsemblMetazoa"/>
        </authorList>
    </citation>
    <scope>IDENTIFICATION</scope>
    <source>
        <strain evidence="2">IAEA</strain>
    </source>
</reference>
<dbReference type="AlphaFoldDB" id="A0A1B0B6Y4"/>
<name>A0A1B0B6Y4_9MUSC</name>
<reference evidence="3" key="1">
    <citation type="submission" date="2015-01" db="EMBL/GenBank/DDBJ databases">
        <authorList>
            <person name="Aksoy S."/>
            <person name="Warren W."/>
            <person name="Wilson R.K."/>
        </authorList>
    </citation>
    <scope>NUCLEOTIDE SEQUENCE [LARGE SCALE GENOMIC DNA]</scope>
    <source>
        <strain evidence="3">IAEA</strain>
    </source>
</reference>
<keyword evidence="3" id="KW-1185">Reference proteome</keyword>